<organism evidence="3 4">
    <name type="scientific">Cupriavidus basilensis</name>
    <dbReference type="NCBI Taxonomy" id="68895"/>
    <lineage>
        <taxon>Bacteria</taxon>
        <taxon>Pseudomonadati</taxon>
        <taxon>Pseudomonadota</taxon>
        <taxon>Betaproteobacteria</taxon>
        <taxon>Burkholderiales</taxon>
        <taxon>Burkholderiaceae</taxon>
        <taxon>Cupriavidus</taxon>
    </lineage>
</organism>
<evidence type="ECO:0000259" key="1">
    <source>
        <dbReference type="Pfam" id="PF00144"/>
    </source>
</evidence>
<sequence>MLSDFDDLVQASMQEWKVPGLAIAMIRDGETVLVKGYGVRDTEAPAPVTADTQFLLCSLTKSFTAAGLGLLVDERKLDWTRPVRDYIPEFRLHDAVATERVTVRDLLCHHSGMPRHDWIHSPGDLSMVQILAALRHLEPSRDVREAYQYQNLGYLVAGHIAERISGQRWEDFTTERLLRPLGFAHFGLSIEALAAAPNHAHPHIMQGDESQRAMLTPIRALPAGGLNACVSDLAKWMRLLIDEGSVDGKPLVSEAIIRQMMTPRVHVGRSVFKEVGEFHYGLGLSLEHYRGERKVSHTGSWVGWAHSMAMLPERRIGVAVLTNRAPSAVTELLTYTALDQLCGHKPIDWFDRFLAMRRQALAQQKIDQQARSEWRRTGTTPSHPLDDYAGEYEHPAYGRIGITKENNALAWRWRGMSGQLEHRHYDVFTTPDKPAEIHPDNLPLSFGYDREGNIDRICAPLEPMVADIVFRRAAGGDVLDPAFRALCAGSFLHGAQEISVTLDAAGQLSLRIGGQQSWPLRPFDGRTFDLEGLQGYRVAFRRPSPDIVDAVIFYQPDGTFLALRQAMSA</sequence>
<dbReference type="PANTHER" id="PTHR46825">
    <property type="entry name" value="D-ALANYL-D-ALANINE-CARBOXYPEPTIDASE/ENDOPEPTIDASE AMPH"/>
    <property type="match status" value="1"/>
</dbReference>
<dbReference type="Gene3D" id="2.40.128.600">
    <property type="match status" value="1"/>
</dbReference>
<dbReference type="EMBL" id="CP062804">
    <property type="protein sequence ID" value="QOT80426.1"/>
    <property type="molecule type" value="Genomic_DNA"/>
</dbReference>
<feature type="domain" description="Peptidase S12 Pab87-related C-terminal" evidence="2">
    <location>
        <begin position="376"/>
        <end position="470"/>
    </location>
</feature>
<dbReference type="AlphaFoldDB" id="A0A643G248"/>
<evidence type="ECO:0000259" key="2">
    <source>
        <dbReference type="Pfam" id="PF11954"/>
    </source>
</evidence>
<dbReference type="InterPro" id="IPR001466">
    <property type="entry name" value="Beta-lactam-related"/>
</dbReference>
<dbReference type="Pfam" id="PF11954">
    <property type="entry name" value="DUF3471"/>
    <property type="match status" value="1"/>
</dbReference>
<protein>
    <submittedName>
        <fullName evidence="3">Serine hydrolase</fullName>
    </submittedName>
</protein>
<dbReference type="Proteomes" id="UP000397656">
    <property type="component" value="Chromosome 2"/>
</dbReference>
<dbReference type="RefSeq" id="WP_150984933.1">
    <property type="nucleotide sequence ID" value="NZ_CP062804.1"/>
</dbReference>
<dbReference type="GO" id="GO:0016787">
    <property type="term" value="F:hydrolase activity"/>
    <property type="evidence" value="ECO:0007669"/>
    <property type="project" value="UniProtKB-KW"/>
</dbReference>
<reference evidence="3 4" key="1">
    <citation type="submission" date="2020-10" db="EMBL/GenBank/DDBJ databases">
        <title>Complete genome sequence of Cupriavidus basilensis CCUG 49340T.</title>
        <authorList>
            <person name="Salva-Serra F."/>
            <person name="Donoso R.A."/>
            <person name="Cho K.H."/>
            <person name="Yoo J.A."/>
            <person name="Lee K."/>
            <person name="Yoon S.-H."/>
            <person name="Perez-Pantoja D."/>
            <person name="Moore E.R.B."/>
        </authorList>
    </citation>
    <scope>NUCLEOTIDE SEQUENCE [LARGE SCALE GENOMIC DNA]</scope>
    <source>
        <strain evidence="4">CCUG 49340</strain>
    </source>
</reference>
<dbReference type="Pfam" id="PF00144">
    <property type="entry name" value="Beta-lactamase"/>
    <property type="match status" value="1"/>
</dbReference>
<dbReference type="SUPFAM" id="SSF56601">
    <property type="entry name" value="beta-lactamase/transpeptidase-like"/>
    <property type="match status" value="1"/>
</dbReference>
<feature type="domain" description="Beta-lactamase-related" evidence="1">
    <location>
        <begin position="5"/>
        <end position="331"/>
    </location>
</feature>
<dbReference type="GeneID" id="98403914"/>
<dbReference type="InterPro" id="IPR012338">
    <property type="entry name" value="Beta-lactam/transpept-like"/>
</dbReference>
<dbReference type="PANTHER" id="PTHR46825:SF15">
    <property type="entry name" value="BETA-LACTAMASE-RELATED DOMAIN-CONTAINING PROTEIN"/>
    <property type="match status" value="1"/>
</dbReference>
<accession>A0A643G248</accession>
<dbReference type="InterPro" id="IPR021860">
    <property type="entry name" value="Peptidase_S12_Pab87-rel_C"/>
</dbReference>
<gene>
    <name evidence="3" type="ORF">F7R26_023555</name>
</gene>
<dbReference type="InterPro" id="IPR050491">
    <property type="entry name" value="AmpC-like"/>
</dbReference>
<proteinExistence type="predicted"/>
<dbReference type="Gene3D" id="3.40.710.10">
    <property type="entry name" value="DD-peptidase/beta-lactamase superfamily"/>
    <property type="match status" value="1"/>
</dbReference>
<keyword evidence="3" id="KW-0378">Hydrolase</keyword>
<evidence type="ECO:0000313" key="4">
    <source>
        <dbReference type="Proteomes" id="UP000397656"/>
    </source>
</evidence>
<evidence type="ECO:0000313" key="3">
    <source>
        <dbReference type="EMBL" id="QOT80426.1"/>
    </source>
</evidence>
<name>A0A643G248_9BURK</name>